<dbReference type="AlphaFoldDB" id="A0AAD4WT11"/>
<evidence type="ECO:0000313" key="2">
    <source>
        <dbReference type="Proteomes" id="UP001054821"/>
    </source>
</evidence>
<proteinExistence type="predicted"/>
<dbReference type="Proteomes" id="UP001054821">
    <property type="component" value="Chromosome 1"/>
</dbReference>
<sequence>MDIRNEMEVLRQLIYNGKAGVRRLARPTYQRPYPAYIDDLPFPREFEVPSFSLFNGEDLYASTLENIGRFSTQCVAIETQPILKLSFFGSSLSGQAFSCLEPEVIINDLTK</sequence>
<gene>
    <name evidence="1" type="ORF">L3X38_001695</name>
</gene>
<dbReference type="EMBL" id="JAJFAZ020000001">
    <property type="protein sequence ID" value="KAI5348808.1"/>
    <property type="molecule type" value="Genomic_DNA"/>
</dbReference>
<comment type="caution">
    <text evidence="1">The sequence shown here is derived from an EMBL/GenBank/DDBJ whole genome shotgun (WGS) entry which is preliminary data.</text>
</comment>
<protein>
    <submittedName>
        <fullName evidence="1">Uncharacterized protein</fullName>
    </submittedName>
</protein>
<evidence type="ECO:0000313" key="1">
    <source>
        <dbReference type="EMBL" id="KAI5348808.1"/>
    </source>
</evidence>
<accession>A0AAD4WT11</accession>
<organism evidence="1 2">
    <name type="scientific">Prunus dulcis</name>
    <name type="common">Almond</name>
    <name type="synonym">Amygdalus dulcis</name>
    <dbReference type="NCBI Taxonomy" id="3755"/>
    <lineage>
        <taxon>Eukaryota</taxon>
        <taxon>Viridiplantae</taxon>
        <taxon>Streptophyta</taxon>
        <taxon>Embryophyta</taxon>
        <taxon>Tracheophyta</taxon>
        <taxon>Spermatophyta</taxon>
        <taxon>Magnoliopsida</taxon>
        <taxon>eudicotyledons</taxon>
        <taxon>Gunneridae</taxon>
        <taxon>Pentapetalae</taxon>
        <taxon>rosids</taxon>
        <taxon>fabids</taxon>
        <taxon>Rosales</taxon>
        <taxon>Rosaceae</taxon>
        <taxon>Amygdaloideae</taxon>
        <taxon>Amygdaleae</taxon>
        <taxon>Prunus</taxon>
    </lineage>
</organism>
<keyword evidence="2" id="KW-1185">Reference proteome</keyword>
<name>A0AAD4WT11_PRUDU</name>
<reference evidence="1 2" key="1">
    <citation type="journal article" date="2022" name="G3 (Bethesda)">
        <title>Whole-genome sequence and methylome profiling of the almond [Prunus dulcis (Mill.) D.A. Webb] cultivar 'Nonpareil'.</title>
        <authorList>
            <person name="D'Amico-Willman K.M."/>
            <person name="Ouma W.Z."/>
            <person name="Meulia T."/>
            <person name="Sideli G.M."/>
            <person name="Gradziel T.M."/>
            <person name="Fresnedo-Ramirez J."/>
        </authorList>
    </citation>
    <scope>NUCLEOTIDE SEQUENCE [LARGE SCALE GENOMIC DNA]</scope>
    <source>
        <strain evidence="1">Clone GOH B32 T37-40</strain>
    </source>
</reference>